<evidence type="ECO:0000259" key="3">
    <source>
        <dbReference type="Pfam" id="PF21986"/>
    </source>
</evidence>
<feature type="region of interest" description="Disordered" evidence="1">
    <location>
        <begin position="207"/>
        <end position="226"/>
    </location>
</feature>
<evidence type="ECO:0000256" key="1">
    <source>
        <dbReference type="SAM" id="MobiDB-lite"/>
    </source>
</evidence>
<dbReference type="Gene3D" id="1.20.58.1700">
    <property type="match status" value="1"/>
</dbReference>
<gene>
    <name evidence="4" type="ORF">FB563_0098</name>
</gene>
<reference evidence="4 5" key="1">
    <citation type="submission" date="2019-06" db="EMBL/GenBank/DDBJ databases">
        <title>Sequencing the genomes of 1000 actinobacteria strains.</title>
        <authorList>
            <person name="Klenk H.-P."/>
        </authorList>
    </citation>
    <scope>NUCLEOTIDE SEQUENCE [LARGE SCALE GENOMIC DNA]</scope>
    <source>
        <strain evidence="4 5">DSM 41929</strain>
    </source>
</reference>
<sequence>MNAMTPAARVQAAYDRIEGVGRPEIWIHLRPREEVLAEAAGIDPALPLAGLVVAVKDNIDVAGLPTTAGAPSYAYAPRADASAVARLRAAGAVVLGKTNLDQFATGLVGTRSPYGAVRNAWDADRISGGSSSGSAVAVALGIADIALGTDTAGSGRVPAALNGIVGVKPTKGLVPVTGVVPACYTLDCVTVFARDVQLARAAAEFAEGPDPADPLSRTGTQLPPPPARPRIAVPAGEHLNGMADGWRAAFDAAVARMASTGAEIVETDITPLLQAADLLYGGAFVAERYAAVGAHLEKHRDLIGADLDPTVASIVLAGREKTAADWAADAARLAALGAAGRAVLDGCTALLTPTTTWHPTLDEVAADPVGANARLGRFTNFANLLDCASLAVPAGFVDGLPFGVMFTGPAFSDRALAVLAERFANPGVDLFVVGAHLTGQPLNAQLVQAGGTLTGGARTAGGYRLYALATEPPKPGLLRVTEGGRDAGAGAGHATASGGDVGMGIEGEIWRLPASGFGALTADLPAPMTIGTVELAEGRQVCGFLVEPYAVEGAPDITRFGGWRAYRASA</sequence>
<dbReference type="PANTHER" id="PTHR11895:SF169">
    <property type="entry name" value="GLUTAMYL-TRNA(GLN) AMIDOTRANSFERASE"/>
    <property type="match status" value="1"/>
</dbReference>
<dbReference type="NCBIfam" id="NF006043">
    <property type="entry name" value="PRK08186.1"/>
    <property type="match status" value="1"/>
</dbReference>
<dbReference type="InterPro" id="IPR036928">
    <property type="entry name" value="AS_sf"/>
</dbReference>
<dbReference type="EMBL" id="VFNX01000001">
    <property type="protein sequence ID" value="TQK95226.1"/>
    <property type="molecule type" value="Genomic_DNA"/>
</dbReference>
<organism evidence="4 5">
    <name type="scientific">Streptomyces puniciscabiei</name>
    <dbReference type="NCBI Taxonomy" id="164348"/>
    <lineage>
        <taxon>Bacteria</taxon>
        <taxon>Bacillati</taxon>
        <taxon>Actinomycetota</taxon>
        <taxon>Actinomycetes</taxon>
        <taxon>Kitasatosporales</taxon>
        <taxon>Streptomycetaceae</taxon>
        <taxon>Streptomyces</taxon>
    </lineage>
</organism>
<dbReference type="InterPro" id="IPR000120">
    <property type="entry name" value="Amidase"/>
</dbReference>
<dbReference type="Gene3D" id="3.90.1300.10">
    <property type="entry name" value="Amidase signature (AS) domain"/>
    <property type="match status" value="1"/>
</dbReference>
<name>A0A542U824_9ACTN</name>
<dbReference type="InterPro" id="IPR023631">
    <property type="entry name" value="Amidase_dom"/>
</dbReference>
<comment type="caution">
    <text evidence="4">The sequence shown here is derived from an EMBL/GenBank/DDBJ whole genome shotgun (WGS) entry which is preliminary data.</text>
</comment>
<proteinExistence type="predicted"/>
<keyword evidence="5" id="KW-1185">Reference proteome</keyword>
<feature type="domain" description="Amidase" evidence="2">
    <location>
        <begin position="10"/>
        <end position="416"/>
    </location>
</feature>
<feature type="domain" description="Allophanate hydrolase C-terminal" evidence="3">
    <location>
        <begin position="428"/>
        <end position="567"/>
    </location>
</feature>
<dbReference type="Proteomes" id="UP000318103">
    <property type="component" value="Unassembled WGS sequence"/>
</dbReference>
<evidence type="ECO:0000259" key="2">
    <source>
        <dbReference type="Pfam" id="PF01425"/>
    </source>
</evidence>
<evidence type="ECO:0000313" key="5">
    <source>
        <dbReference type="Proteomes" id="UP000318103"/>
    </source>
</evidence>
<dbReference type="Pfam" id="PF21986">
    <property type="entry name" value="AH_C"/>
    <property type="match status" value="1"/>
</dbReference>
<dbReference type="Pfam" id="PF01425">
    <property type="entry name" value="Amidase"/>
    <property type="match status" value="1"/>
</dbReference>
<dbReference type="AlphaFoldDB" id="A0A542U824"/>
<accession>A0A542U824</accession>
<dbReference type="Gene3D" id="3.10.490.10">
    <property type="entry name" value="Gamma-glutamyl cyclotransferase-like"/>
    <property type="match status" value="1"/>
</dbReference>
<dbReference type="SUPFAM" id="SSF75304">
    <property type="entry name" value="Amidase signature (AS) enzymes"/>
    <property type="match status" value="1"/>
</dbReference>
<dbReference type="GO" id="GO:0016787">
    <property type="term" value="F:hydrolase activity"/>
    <property type="evidence" value="ECO:0007669"/>
    <property type="project" value="UniProtKB-KW"/>
</dbReference>
<dbReference type="InterPro" id="IPR053844">
    <property type="entry name" value="AH_C"/>
</dbReference>
<dbReference type="PANTHER" id="PTHR11895">
    <property type="entry name" value="TRANSAMIDASE"/>
    <property type="match status" value="1"/>
</dbReference>
<keyword evidence="4" id="KW-0378">Hydrolase</keyword>
<protein>
    <submittedName>
        <fullName evidence="4">Allophanate hydrolase</fullName>
    </submittedName>
</protein>
<evidence type="ECO:0000313" key="4">
    <source>
        <dbReference type="EMBL" id="TQK95226.1"/>
    </source>
</evidence>